<dbReference type="Proteomes" id="UP001321526">
    <property type="component" value="Chromosome"/>
</dbReference>
<dbReference type="InterPro" id="IPR001763">
    <property type="entry name" value="Rhodanese-like_dom"/>
</dbReference>
<dbReference type="NCBIfam" id="NF008751">
    <property type="entry name" value="PRK11784.1-3"/>
    <property type="match status" value="1"/>
</dbReference>
<name>A0ABY8FDC1_9GAMM</name>
<reference evidence="3 4" key="1">
    <citation type="submission" date="2019-01" db="EMBL/GenBank/DDBJ databases">
        <title>Genome sequence of Salinicola endophyticus REST5.</title>
        <authorList>
            <person name="Nascimento F.X."/>
        </authorList>
    </citation>
    <scope>NUCLEOTIDE SEQUENCE [LARGE SCALE GENOMIC DNA]</scope>
    <source>
        <strain evidence="3 4">REST5</strain>
    </source>
</reference>
<keyword evidence="1" id="KW-0711">Selenium</keyword>
<keyword evidence="4" id="KW-1185">Reference proteome</keyword>
<proteinExistence type="predicted"/>
<dbReference type="Pfam" id="PF26341">
    <property type="entry name" value="AAA_SelU"/>
    <property type="match status" value="1"/>
</dbReference>
<evidence type="ECO:0000256" key="1">
    <source>
        <dbReference type="ARBA" id="ARBA00023266"/>
    </source>
</evidence>
<dbReference type="NCBIfam" id="TIGR03167">
    <property type="entry name" value="tRNA_sel_U_synt"/>
    <property type="match status" value="1"/>
</dbReference>
<dbReference type="PROSITE" id="PS50206">
    <property type="entry name" value="RHODANESE_3"/>
    <property type="match status" value="1"/>
</dbReference>
<dbReference type="InterPro" id="IPR017582">
    <property type="entry name" value="SelU"/>
</dbReference>
<organism evidence="3 4">
    <name type="scientific">Salinicola endophyticus</name>
    <dbReference type="NCBI Taxonomy" id="1949083"/>
    <lineage>
        <taxon>Bacteria</taxon>
        <taxon>Pseudomonadati</taxon>
        <taxon>Pseudomonadota</taxon>
        <taxon>Gammaproteobacteria</taxon>
        <taxon>Oceanospirillales</taxon>
        <taxon>Halomonadaceae</taxon>
        <taxon>Salinicola</taxon>
    </lineage>
</organism>
<dbReference type="EMBL" id="CP035631">
    <property type="protein sequence ID" value="WFF40802.1"/>
    <property type="molecule type" value="Genomic_DNA"/>
</dbReference>
<protein>
    <submittedName>
        <fullName evidence="3">tRNA 2-selenouridine(34) synthase MnmH</fullName>
    </submittedName>
</protein>
<evidence type="ECO:0000313" key="3">
    <source>
        <dbReference type="EMBL" id="WFF40802.1"/>
    </source>
</evidence>
<sequence length="375" mass="41729">MRYAHGWRPADRGAGLSGSEFVEADLTLLERPLIDVRAPIEFAAGALPGAINLPLMDDDERREVGIRYKLSGQEAAVALGNELVTGDLRERRLAAWEAALDAAPESLIYCFRGGMRSKISQQWLRQRGRPVPRIRGGWKAMRNALLGLLEQQSSGPLLLVAGLTGCAKTALVGALDSGIDLEGLARHKGSAFGQHPRVGPSQIDFEHGLALDLWRRPQARVVEDESQRIGRLAIPATFWQTMKAAPCVRVEMPLDWRLEQIRKDYIEDLSALYHRDYGPLLGEALFRKQLSGALKRLGKRLGSERLGRLLEAQQRAFGAAGEPQAHDAWLAPLLQEYYDPMYRQQIESQQRRTLIVGSWDECLEAARAWSAGQRG</sequence>
<dbReference type="InterPro" id="IPR036873">
    <property type="entry name" value="Rhodanese-like_dom_sf"/>
</dbReference>
<gene>
    <name evidence="3" type="primary">mnmH</name>
    <name evidence="3" type="ORF">EVC62_04430</name>
</gene>
<evidence type="ECO:0000259" key="2">
    <source>
        <dbReference type="PROSITE" id="PS50206"/>
    </source>
</evidence>
<dbReference type="Pfam" id="PF00581">
    <property type="entry name" value="Rhodanese"/>
    <property type="match status" value="1"/>
</dbReference>
<dbReference type="Gene3D" id="3.40.250.10">
    <property type="entry name" value="Rhodanese-like domain"/>
    <property type="match status" value="1"/>
</dbReference>
<accession>A0ABY8FDC1</accession>
<dbReference type="PANTHER" id="PTHR30401:SF0">
    <property type="entry name" value="TRNA 2-SELENOURIDINE SYNTHASE"/>
    <property type="match status" value="1"/>
</dbReference>
<evidence type="ECO:0000313" key="4">
    <source>
        <dbReference type="Proteomes" id="UP001321526"/>
    </source>
</evidence>
<dbReference type="SUPFAM" id="SSF52821">
    <property type="entry name" value="Rhodanese/Cell cycle control phosphatase"/>
    <property type="match status" value="1"/>
</dbReference>
<dbReference type="SMART" id="SM00450">
    <property type="entry name" value="RHOD"/>
    <property type="match status" value="1"/>
</dbReference>
<feature type="domain" description="Rhodanese" evidence="2">
    <location>
        <begin position="33"/>
        <end position="150"/>
    </location>
</feature>
<dbReference type="PANTHER" id="PTHR30401">
    <property type="entry name" value="TRNA 2-SELENOURIDINE SYNTHASE"/>
    <property type="match status" value="1"/>
</dbReference>
<dbReference type="InterPro" id="IPR058840">
    <property type="entry name" value="AAA_SelU"/>
</dbReference>